<feature type="transmembrane region" description="Helical" evidence="6">
    <location>
        <begin position="254"/>
        <end position="279"/>
    </location>
</feature>
<dbReference type="Proteomes" id="UP000650628">
    <property type="component" value="Unassembled WGS sequence"/>
</dbReference>
<evidence type="ECO:0000256" key="2">
    <source>
        <dbReference type="ARBA" id="ARBA00022475"/>
    </source>
</evidence>
<keyword evidence="9" id="KW-1185">Reference proteome</keyword>
<proteinExistence type="predicted"/>
<evidence type="ECO:0000313" key="8">
    <source>
        <dbReference type="EMBL" id="GII32559.1"/>
    </source>
</evidence>
<feature type="transmembrane region" description="Helical" evidence="6">
    <location>
        <begin position="692"/>
        <end position="711"/>
    </location>
</feature>
<name>A0A8J3TUK1_9ACTN</name>
<feature type="domain" description="ABC3 transporter permease C-terminal" evidence="7">
    <location>
        <begin position="262"/>
        <end position="379"/>
    </location>
</feature>
<dbReference type="Pfam" id="PF02687">
    <property type="entry name" value="FtsX"/>
    <property type="match status" value="2"/>
</dbReference>
<dbReference type="InterPro" id="IPR003838">
    <property type="entry name" value="ABC3_permease_C"/>
</dbReference>
<evidence type="ECO:0000313" key="9">
    <source>
        <dbReference type="Proteomes" id="UP000650628"/>
    </source>
</evidence>
<comment type="caution">
    <text evidence="8">The sequence shown here is derived from an EMBL/GenBank/DDBJ whole genome shotgun (WGS) entry which is preliminary data.</text>
</comment>
<keyword evidence="4 6" id="KW-1133">Transmembrane helix</keyword>
<evidence type="ECO:0000256" key="6">
    <source>
        <dbReference type="SAM" id="Phobius"/>
    </source>
</evidence>
<feature type="transmembrane region" description="Helical" evidence="6">
    <location>
        <begin position="309"/>
        <end position="331"/>
    </location>
</feature>
<keyword evidence="5 6" id="KW-0472">Membrane</keyword>
<feature type="transmembrane region" description="Helical" evidence="6">
    <location>
        <begin position="401"/>
        <end position="422"/>
    </location>
</feature>
<dbReference type="InterPro" id="IPR038766">
    <property type="entry name" value="Membrane_comp_ABC_pdt"/>
</dbReference>
<evidence type="ECO:0000256" key="4">
    <source>
        <dbReference type="ARBA" id="ARBA00022989"/>
    </source>
</evidence>
<evidence type="ECO:0000256" key="1">
    <source>
        <dbReference type="ARBA" id="ARBA00004651"/>
    </source>
</evidence>
<dbReference type="PROSITE" id="PS51257">
    <property type="entry name" value="PROKAR_LIPOPROTEIN"/>
    <property type="match status" value="1"/>
</dbReference>
<dbReference type="AlphaFoldDB" id="A0A8J3TUK1"/>
<sequence length="816" mass="83191">MIGFALRTLRHRKAGFAGSFVALLCAAMLVCACGMLLETGLRGEVAPERYAGTPVIVAGDQFVRQTVQKSGGKSKTKAKPHAEHAWLPASLATALGEVAGVTKVISEVTFPVYVGNGRASGHGWESAGLTPFTLRAGSAPAAADEVVVDARSGLAVGARLDAVTAAGARTYRVTGVTAQSLPSQDTLFFSTAEARRLAGRPGQVSAIGVFPRGEASAVASNASAVLKAARAFAQTGDDRGTIEFPDAEQARVRLISLGGALGGTSLLVAILVVVGTFALSIQQREREIALLRAVAATPRQVGRMLGGEALLVAALAGSAGSVAGIGLGFWLRDRFVALGAMPEHLRLVVSPFPTLAALLATMFAAWAAARLSARRAARIRPVEALGEAALPGTRPSWGRMIAGLVCVGGGVALTIVLSALSVEAASSPVTMLTALVWTTAVALLGPVVARAATGLLGVPLRLSRVGGHLAAANLRTGSRRLASVITPLTLLTAMTCTILFVQTTMGHAAEREAAAGGRADYVLGPHLPGSAAQALRETPGVLAVTEVLRTSVRVGLEKYGAQAVTPEGLDRTVDLGVVAGSLRDLGQDGVAVSETAAARLGVAVGGRIPLTLGDGTPMTPTVVAIYARGLGYGDLTLSHALVAPHVDDALGTLLVSAPTLPRAAITAAVPGAAVLDQAQAVETAAPNAEVNYVAMGLIIAFTAIAVVNTLAMSTSDRSRELALLRLVGTTRRQVLRMLRLETLTAVVVAVVLGTGISLVTLSAFSAGMTGSAVPYVPPFTYLAVVAVAAILALAATAIPARLVLRQRPADAIGARQ</sequence>
<gene>
    <name evidence="8" type="ORF">Pmi06nite_60010</name>
</gene>
<keyword evidence="3 6" id="KW-0812">Transmembrane</keyword>
<feature type="transmembrane region" description="Helical" evidence="6">
    <location>
        <begin position="742"/>
        <end position="767"/>
    </location>
</feature>
<reference evidence="8 9" key="1">
    <citation type="submission" date="2021-01" db="EMBL/GenBank/DDBJ databases">
        <title>Whole genome shotgun sequence of Planotetraspora mira NBRC 15435.</title>
        <authorList>
            <person name="Komaki H."/>
            <person name="Tamura T."/>
        </authorList>
    </citation>
    <scope>NUCLEOTIDE SEQUENCE [LARGE SCALE GENOMIC DNA]</scope>
    <source>
        <strain evidence="8 9">NBRC 15435</strain>
    </source>
</reference>
<comment type="subcellular location">
    <subcellularLocation>
        <location evidence="1">Cell membrane</location>
        <topology evidence="1">Multi-pass membrane protein</topology>
    </subcellularLocation>
</comment>
<dbReference type="RefSeq" id="WP_203956447.1">
    <property type="nucleotide sequence ID" value="NZ_BOOO01000035.1"/>
</dbReference>
<feature type="transmembrane region" description="Helical" evidence="6">
    <location>
        <begin position="779"/>
        <end position="798"/>
    </location>
</feature>
<evidence type="ECO:0000259" key="7">
    <source>
        <dbReference type="Pfam" id="PF02687"/>
    </source>
</evidence>
<keyword evidence="2" id="KW-1003">Cell membrane</keyword>
<protein>
    <submittedName>
        <fullName evidence="8">ABC transporter permease</fullName>
    </submittedName>
</protein>
<dbReference type="PANTHER" id="PTHR30287">
    <property type="entry name" value="MEMBRANE COMPONENT OF PREDICTED ABC SUPERFAMILY METABOLITE UPTAKE TRANSPORTER"/>
    <property type="match status" value="1"/>
</dbReference>
<feature type="transmembrane region" description="Helical" evidence="6">
    <location>
        <begin position="351"/>
        <end position="369"/>
    </location>
</feature>
<dbReference type="PANTHER" id="PTHR30287:SF1">
    <property type="entry name" value="INNER MEMBRANE PROTEIN"/>
    <property type="match status" value="1"/>
</dbReference>
<feature type="domain" description="ABC3 transporter permease C-terminal" evidence="7">
    <location>
        <begin position="693"/>
        <end position="806"/>
    </location>
</feature>
<evidence type="ECO:0000256" key="5">
    <source>
        <dbReference type="ARBA" id="ARBA00023136"/>
    </source>
</evidence>
<feature type="transmembrane region" description="Helical" evidence="6">
    <location>
        <begin position="481"/>
        <end position="501"/>
    </location>
</feature>
<organism evidence="8 9">
    <name type="scientific">Planotetraspora mira</name>
    <dbReference type="NCBI Taxonomy" id="58121"/>
    <lineage>
        <taxon>Bacteria</taxon>
        <taxon>Bacillati</taxon>
        <taxon>Actinomycetota</taxon>
        <taxon>Actinomycetes</taxon>
        <taxon>Streptosporangiales</taxon>
        <taxon>Streptosporangiaceae</taxon>
        <taxon>Planotetraspora</taxon>
    </lineage>
</organism>
<dbReference type="EMBL" id="BOOO01000035">
    <property type="protein sequence ID" value="GII32559.1"/>
    <property type="molecule type" value="Genomic_DNA"/>
</dbReference>
<evidence type="ECO:0000256" key="3">
    <source>
        <dbReference type="ARBA" id="ARBA00022692"/>
    </source>
</evidence>
<accession>A0A8J3TUK1</accession>
<dbReference type="GO" id="GO:0005886">
    <property type="term" value="C:plasma membrane"/>
    <property type="evidence" value="ECO:0007669"/>
    <property type="project" value="UniProtKB-SubCell"/>
</dbReference>
<feature type="transmembrane region" description="Helical" evidence="6">
    <location>
        <begin position="434"/>
        <end position="460"/>
    </location>
</feature>